<protein>
    <submittedName>
        <fullName evidence="1">Uncharacterized protein</fullName>
    </submittedName>
</protein>
<proteinExistence type="predicted"/>
<reference evidence="1 2" key="1">
    <citation type="journal article" date="2016" name="Environ. Microbiol.">
        <title>Genomic resolution of a cold subsurface aquifer community provides metabolic insights for novel microbes adapted to high CO concentrations.</title>
        <authorList>
            <person name="Probst A.J."/>
            <person name="Castelle C.J."/>
            <person name="Singh A."/>
            <person name="Brown C.T."/>
            <person name="Anantharaman K."/>
            <person name="Sharon I."/>
            <person name="Hug L.A."/>
            <person name="Burstein D."/>
            <person name="Emerson J.B."/>
            <person name="Thomas B.C."/>
            <person name="Banfield J.F."/>
        </authorList>
    </citation>
    <scope>NUCLEOTIDE SEQUENCE [LARGE SCALE GENOMIC DNA]</scope>
    <source>
        <strain evidence="1">CG1_02_37_44</strain>
    </source>
</reference>
<organism evidence="1 2">
    <name type="scientific">Candidatus Falkowbacteria bacterium CG1_02_37_44</name>
    <dbReference type="NCBI Taxonomy" id="1805146"/>
    <lineage>
        <taxon>Bacteria</taxon>
        <taxon>Candidatus Falkowiibacteriota</taxon>
    </lineage>
</organism>
<name>A0A1J4T623_9BACT</name>
<sequence>MKLENGISEIKHKEEIIEVKKENSTTIAIVMIEKVIRNFALTANEEKSISYYAIANQNNTKYIRSLKYDNIEELKKDLININNSFLQFELPLSTGKYWDCQGERTDNYYWTVISAAPNGSYVLEYLELSGYTRYTLKTEIGVTKYKYHHNRTFDDEILFLVDYKIN</sequence>
<dbReference type="AlphaFoldDB" id="A0A1J4T623"/>
<gene>
    <name evidence="1" type="ORF">AUJ27_02255</name>
</gene>
<dbReference type="EMBL" id="MNUU01000042">
    <property type="protein sequence ID" value="OIO07532.1"/>
    <property type="molecule type" value="Genomic_DNA"/>
</dbReference>
<accession>A0A1J4T623</accession>
<comment type="caution">
    <text evidence="1">The sequence shown here is derived from an EMBL/GenBank/DDBJ whole genome shotgun (WGS) entry which is preliminary data.</text>
</comment>
<dbReference type="STRING" id="1805146.AUJ27_02255"/>
<dbReference type="Proteomes" id="UP000183192">
    <property type="component" value="Unassembled WGS sequence"/>
</dbReference>
<evidence type="ECO:0000313" key="1">
    <source>
        <dbReference type="EMBL" id="OIO07532.1"/>
    </source>
</evidence>
<evidence type="ECO:0000313" key="2">
    <source>
        <dbReference type="Proteomes" id="UP000183192"/>
    </source>
</evidence>